<dbReference type="RefSeq" id="WP_038280498.1">
    <property type="nucleotide sequence ID" value="NZ_JPME01000012.1"/>
</dbReference>
<dbReference type="Proteomes" id="UP000028525">
    <property type="component" value="Unassembled WGS sequence"/>
</dbReference>
<proteinExistence type="predicted"/>
<sequence>MKKNIFNVIFYLICFFALYKSIYRIAFTVPPAPGTPGYQEYLYGTIAMSIGIGLMIIVPNLIIEYLMGNWSS</sequence>
<feature type="transmembrane region" description="Helical" evidence="1">
    <location>
        <begin position="5"/>
        <end position="22"/>
    </location>
</feature>
<gene>
    <name evidence="2" type="ORF">IO98_09640</name>
</gene>
<organism evidence="2 3">
    <name type="scientific">Lacrimispora celerecrescens</name>
    <dbReference type="NCBI Taxonomy" id="29354"/>
    <lineage>
        <taxon>Bacteria</taxon>
        <taxon>Bacillati</taxon>
        <taxon>Bacillota</taxon>
        <taxon>Clostridia</taxon>
        <taxon>Lachnospirales</taxon>
        <taxon>Lachnospiraceae</taxon>
        <taxon>Lacrimispora</taxon>
    </lineage>
</organism>
<comment type="caution">
    <text evidence="2">The sequence shown here is derived from an EMBL/GenBank/DDBJ whole genome shotgun (WGS) entry which is preliminary data.</text>
</comment>
<dbReference type="OrthoDB" id="1912183at2"/>
<dbReference type="STRING" id="29354.IO98_09640"/>
<evidence type="ECO:0000313" key="2">
    <source>
        <dbReference type="EMBL" id="KEZ90220.1"/>
    </source>
</evidence>
<dbReference type="EMBL" id="JPME01000012">
    <property type="protein sequence ID" value="KEZ90220.1"/>
    <property type="molecule type" value="Genomic_DNA"/>
</dbReference>
<keyword evidence="1" id="KW-0472">Membrane</keyword>
<keyword evidence="1" id="KW-1133">Transmembrane helix</keyword>
<name>A0A084JMN6_9FIRM</name>
<feature type="transmembrane region" description="Helical" evidence="1">
    <location>
        <begin position="42"/>
        <end position="63"/>
    </location>
</feature>
<dbReference type="AlphaFoldDB" id="A0A084JMN6"/>
<keyword evidence="1" id="KW-0812">Transmembrane</keyword>
<reference evidence="2 3" key="1">
    <citation type="submission" date="2014-07" db="EMBL/GenBank/DDBJ databases">
        <title>Draft genome of Clostridium celerecrescens 152B isolated from sediments associated with methane hydrate from Krishna Godavari basin.</title>
        <authorList>
            <person name="Honkalas V.S."/>
            <person name="Dabir A.P."/>
            <person name="Arora P."/>
            <person name="Dhakephalkar P.K."/>
        </authorList>
    </citation>
    <scope>NUCLEOTIDE SEQUENCE [LARGE SCALE GENOMIC DNA]</scope>
    <source>
        <strain evidence="2 3">152B</strain>
    </source>
</reference>
<evidence type="ECO:0000256" key="1">
    <source>
        <dbReference type="SAM" id="Phobius"/>
    </source>
</evidence>
<protein>
    <submittedName>
        <fullName evidence="2">Uncharacterized protein</fullName>
    </submittedName>
</protein>
<accession>A0A084JMN6</accession>
<evidence type="ECO:0000313" key="3">
    <source>
        <dbReference type="Proteomes" id="UP000028525"/>
    </source>
</evidence>
<keyword evidence="3" id="KW-1185">Reference proteome</keyword>